<gene>
    <name evidence="1" type="ORF">LIN78_16190</name>
</gene>
<keyword evidence="2" id="KW-1185">Reference proteome</keyword>
<proteinExistence type="predicted"/>
<dbReference type="Proteomes" id="UP001165395">
    <property type="component" value="Unassembled WGS sequence"/>
</dbReference>
<comment type="caution">
    <text evidence="1">The sequence shown here is derived from an EMBL/GenBank/DDBJ whole genome shotgun (WGS) entry which is preliminary data.</text>
</comment>
<evidence type="ECO:0000313" key="2">
    <source>
        <dbReference type="Proteomes" id="UP001165395"/>
    </source>
</evidence>
<sequence>MINFPKTITIEACEKTIADIINGKSASVLRLPVGTTGYASSFGGLASAIQVINTWARLSDTRALALNKSVSNDEIEDLIKKPHKFVAAMFAKSISLTNKPENDLKLFVNTAARKAIEDQAQSPFGQKRGGLCWFAFVDHSSKGFDPNFYIAKSESIPVPRQPDQFNALIQKMVGQALVAPGAGKKIAANDMDALGRIFYELFLNTHEHGSRDSSRGTWLKPGVRIVYVQGVNLRKSSAGGNVEYQPNLSNYHETVARKYPDERQIRFMEIGIVDSGLGYCDRWLADQNISEGFTEISIEDEYSIFKKCFNFRQSSTLKDSKGNGLPVVMDRLTRLGGFMRIRSGRLGLFRNFISSPYESDKSPEFFDWESNDVADINVTSMPRACGVAISMLIPLEAK</sequence>
<dbReference type="EMBL" id="JAJBZT010000012">
    <property type="protein sequence ID" value="MCB6185088.1"/>
    <property type="molecule type" value="Genomic_DNA"/>
</dbReference>
<protein>
    <recommendedName>
        <fullName evidence="3">ATP-binding protein</fullName>
    </recommendedName>
</protein>
<dbReference type="RefSeq" id="WP_227181920.1">
    <property type="nucleotide sequence ID" value="NZ_JAJBZT010000012.1"/>
</dbReference>
<organism evidence="1 2">
    <name type="scientific">Leeia speluncae</name>
    <dbReference type="NCBI Taxonomy" id="2884804"/>
    <lineage>
        <taxon>Bacteria</taxon>
        <taxon>Pseudomonadati</taxon>
        <taxon>Pseudomonadota</taxon>
        <taxon>Betaproteobacteria</taxon>
        <taxon>Neisseriales</taxon>
        <taxon>Leeiaceae</taxon>
        <taxon>Leeia</taxon>
    </lineage>
</organism>
<accession>A0ABS8DBS8</accession>
<evidence type="ECO:0000313" key="1">
    <source>
        <dbReference type="EMBL" id="MCB6185088.1"/>
    </source>
</evidence>
<reference evidence="1" key="1">
    <citation type="submission" date="2021-10" db="EMBL/GenBank/DDBJ databases">
        <title>The complete genome sequence of Leeia sp. TBRC 13508.</title>
        <authorList>
            <person name="Charoenyingcharoen P."/>
            <person name="Yukphan P."/>
        </authorList>
    </citation>
    <scope>NUCLEOTIDE SEQUENCE</scope>
    <source>
        <strain evidence="1">TBRC 13508</strain>
    </source>
</reference>
<name>A0ABS8DBS8_9NEIS</name>
<evidence type="ECO:0008006" key="3">
    <source>
        <dbReference type="Google" id="ProtNLM"/>
    </source>
</evidence>